<gene>
    <name evidence="2" type="ORF">M8523_23865</name>
</gene>
<evidence type="ECO:0000313" key="3">
    <source>
        <dbReference type="Proteomes" id="UP001165667"/>
    </source>
</evidence>
<dbReference type="Proteomes" id="UP001165667">
    <property type="component" value="Unassembled WGS sequence"/>
</dbReference>
<reference evidence="2" key="1">
    <citation type="submission" date="2022-05" db="EMBL/GenBank/DDBJ databases">
        <authorList>
            <person name="Pankratov T."/>
        </authorList>
    </citation>
    <scope>NUCLEOTIDE SEQUENCE</scope>
    <source>
        <strain evidence="2">BP6-180914</strain>
    </source>
</reference>
<accession>A0AA41Z5U4</accession>
<feature type="signal peptide" evidence="1">
    <location>
        <begin position="1"/>
        <end position="34"/>
    </location>
</feature>
<name>A0AA41Z5U4_9HYPH</name>
<evidence type="ECO:0000313" key="2">
    <source>
        <dbReference type="EMBL" id="MCW6511048.1"/>
    </source>
</evidence>
<keyword evidence="1" id="KW-0732">Signal</keyword>
<evidence type="ECO:0000256" key="1">
    <source>
        <dbReference type="SAM" id="SignalP"/>
    </source>
</evidence>
<proteinExistence type="predicted"/>
<comment type="caution">
    <text evidence="2">The sequence shown here is derived from an EMBL/GenBank/DDBJ whole genome shotgun (WGS) entry which is preliminary data.</text>
</comment>
<dbReference type="RefSeq" id="WP_282587421.1">
    <property type="nucleotide sequence ID" value="NZ_JAMOIM010000020.1"/>
</dbReference>
<sequence length="158" mass="16895">MFFRRSPWVLPKTPGRLVAAAMVALMIPTSAGFAADDGGLGEFFREQFGIGGSQAVQPQQEYDIPEDRPLIVRPHRSRAITRRPQAKVAVGPVAPVSIYQDTTLRAGDAVMTSKGIRVFLGGHSAPYTEADFAALPDAEGLPRQIGKALAAIDKAPRG</sequence>
<dbReference type="AlphaFoldDB" id="A0AA41Z5U4"/>
<protein>
    <submittedName>
        <fullName evidence="2">Uncharacterized protein</fullName>
    </submittedName>
</protein>
<keyword evidence="3" id="KW-1185">Reference proteome</keyword>
<feature type="chain" id="PRO_5041375316" evidence="1">
    <location>
        <begin position="35"/>
        <end position="158"/>
    </location>
</feature>
<dbReference type="EMBL" id="JAMOIM010000020">
    <property type="protein sequence ID" value="MCW6511048.1"/>
    <property type="molecule type" value="Genomic_DNA"/>
</dbReference>
<organism evidence="2 3">
    <name type="scientific">Lichenifustis flavocetrariae</name>
    <dbReference type="NCBI Taxonomy" id="2949735"/>
    <lineage>
        <taxon>Bacteria</taxon>
        <taxon>Pseudomonadati</taxon>
        <taxon>Pseudomonadota</taxon>
        <taxon>Alphaproteobacteria</taxon>
        <taxon>Hyphomicrobiales</taxon>
        <taxon>Lichenihabitantaceae</taxon>
        <taxon>Lichenifustis</taxon>
    </lineage>
</organism>